<dbReference type="GO" id="GO:0005882">
    <property type="term" value="C:intermediate filament"/>
    <property type="evidence" value="ECO:0007669"/>
    <property type="project" value="UniProtKB-UniRule"/>
</dbReference>
<proteinExistence type="inferred from homology"/>
<dbReference type="PROSITE" id="PS51842">
    <property type="entry name" value="IF_ROD_2"/>
    <property type="match status" value="1"/>
</dbReference>
<dbReference type="GO" id="GO:0031507">
    <property type="term" value="P:heterochromatin formation"/>
    <property type="evidence" value="ECO:0007669"/>
    <property type="project" value="TreeGrafter"/>
</dbReference>
<protein>
    <recommendedName>
        <fullName evidence="10">IF rod domain-containing protein</fullName>
    </recommendedName>
</protein>
<organism evidence="8 9">
    <name type="scientific">Caenorhabditis nigoni</name>
    <dbReference type="NCBI Taxonomy" id="1611254"/>
    <lineage>
        <taxon>Eukaryota</taxon>
        <taxon>Metazoa</taxon>
        <taxon>Ecdysozoa</taxon>
        <taxon>Nematoda</taxon>
        <taxon>Chromadorea</taxon>
        <taxon>Rhabditida</taxon>
        <taxon>Rhabditina</taxon>
        <taxon>Rhabditomorpha</taxon>
        <taxon>Rhabditoidea</taxon>
        <taxon>Rhabditidae</taxon>
        <taxon>Peloderinae</taxon>
        <taxon>Caenorhabditis</taxon>
    </lineage>
</organism>
<dbReference type="GO" id="GO:0051664">
    <property type="term" value="P:nuclear pore localization"/>
    <property type="evidence" value="ECO:0007669"/>
    <property type="project" value="TreeGrafter"/>
</dbReference>
<dbReference type="Gene3D" id="1.20.5.170">
    <property type="match status" value="1"/>
</dbReference>
<dbReference type="PIRSF" id="PIRSF005546">
    <property type="entry name" value="Intermed_filamnt_Ifb-2"/>
    <property type="match status" value="1"/>
</dbReference>
<evidence type="ECO:0000259" key="6">
    <source>
        <dbReference type="PROSITE" id="PS51841"/>
    </source>
</evidence>
<feature type="region of interest" description="Disordered" evidence="5">
    <location>
        <begin position="1"/>
        <end position="23"/>
    </location>
</feature>
<dbReference type="InterPro" id="IPR001322">
    <property type="entry name" value="Lamin_tail_dom"/>
</dbReference>
<dbReference type="SMART" id="SM01391">
    <property type="entry name" value="Filament"/>
    <property type="match status" value="1"/>
</dbReference>
<dbReference type="InterPro" id="IPR039008">
    <property type="entry name" value="IF_rod_dom"/>
</dbReference>
<sequence>MSTSYSMHRTVTTTSTSHGYGSASHAAEEFVAAAEREKQEMQQLNSRLEAYISRVRQLEDRNKELVIELDTLRGSLGNDIGQIKFKFNDSLVKVRREITEAHAGTIGVEVKVNRLRDDLNDYRHRYEEARREVEREKTTWGGAIAQAQAELDTNKSRYAAILDEEKRLYAEQDQLYHQLAAAKDELDAAIADRLRLQAEEDDLKIELEFLGRIHAQEITELRALLAQAPADTREFFKNELALAIREIKAEYDKIIQTTKVDLETIFQTKIAAVEASVASKNEAATFRQEEIRKMNESITTLRAKLSELEARNAALEREANTLQIQLGEDQRAYESELVKRDNALRFMREDCQTLIAELQALLNTKQTLDTEIAIYRKLVESEEGRFNHIGQGVTVQQQEIQRVGTLETDHWDSGEVQTRSTFKRHAKGNVSIIECDPTGKYIILENTSGSIAEDVSHFEIRRVIDGTQAFTFHLPSHSVIHPHGHLKIYGRNAGGIHSPPDSIVMESHPSWGQGQVVETFLYNSHGIEKASHIQTTVASSR</sequence>
<dbReference type="STRING" id="1611254.A0A2G5V4G7"/>
<dbReference type="Gene3D" id="1.20.5.1160">
    <property type="entry name" value="Vasodilator-stimulated phosphoprotein"/>
    <property type="match status" value="1"/>
</dbReference>
<evidence type="ECO:0000259" key="7">
    <source>
        <dbReference type="PROSITE" id="PS51842"/>
    </source>
</evidence>
<evidence type="ECO:0000313" key="8">
    <source>
        <dbReference type="EMBL" id="PIC46668.1"/>
    </source>
</evidence>
<dbReference type="Proteomes" id="UP000230233">
    <property type="component" value="Chromosome II"/>
</dbReference>
<dbReference type="Gene3D" id="2.60.40.1260">
    <property type="entry name" value="Lamin Tail domain"/>
    <property type="match status" value="1"/>
</dbReference>
<dbReference type="InterPro" id="IPR036415">
    <property type="entry name" value="Lamin_tail_dom_sf"/>
</dbReference>
<dbReference type="GO" id="GO:0005200">
    <property type="term" value="F:structural constituent of cytoskeleton"/>
    <property type="evidence" value="ECO:0007669"/>
    <property type="project" value="TreeGrafter"/>
</dbReference>
<dbReference type="InterPro" id="IPR016451">
    <property type="entry name" value="Intermed_filament_ifa/ifb"/>
</dbReference>
<evidence type="ECO:0000256" key="3">
    <source>
        <dbReference type="PIRNR" id="PIRNR005546"/>
    </source>
</evidence>
<accession>A0A2G5V4G7</accession>
<dbReference type="Pfam" id="PF00038">
    <property type="entry name" value="Filament"/>
    <property type="match status" value="1"/>
</dbReference>
<feature type="coiled-coil region" evidence="4">
    <location>
        <begin position="291"/>
        <end position="371"/>
    </location>
</feature>
<dbReference type="GO" id="GO:0007097">
    <property type="term" value="P:nuclear migration"/>
    <property type="evidence" value="ECO:0007669"/>
    <property type="project" value="TreeGrafter"/>
</dbReference>
<evidence type="ECO:0000313" key="9">
    <source>
        <dbReference type="Proteomes" id="UP000230233"/>
    </source>
</evidence>
<comment type="caution">
    <text evidence="8">The sequence shown here is derived from an EMBL/GenBank/DDBJ whole genome shotgun (WGS) entry which is preliminary data.</text>
</comment>
<feature type="domain" description="LTD" evidence="6">
    <location>
        <begin position="418"/>
        <end position="536"/>
    </location>
</feature>
<dbReference type="FunFam" id="1.20.5.170:FF:000058">
    <property type="entry name" value="Intermediate filament protein B"/>
    <property type="match status" value="1"/>
</dbReference>
<dbReference type="GO" id="GO:0006998">
    <property type="term" value="P:nuclear envelope organization"/>
    <property type="evidence" value="ECO:0007669"/>
    <property type="project" value="TreeGrafter"/>
</dbReference>
<dbReference type="PANTHER" id="PTHR45721">
    <property type="entry name" value="LAMIN DM0-RELATED"/>
    <property type="match status" value="1"/>
</dbReference>
<keyword evidence="9" id="KW-1185">Reference proteome</keyword>
<evidence type="ECO:0000256" key="2">
    <source>
        <dbReference type="ARBA" id="ARBA00023054"/>
    </source>
</evidence>
<dbReference type="PANTHER" id="PTHR45721:SF7">
    <property type="entry name" value="INTERMEDIATE FILAMENT PROTEIN IFB-2"/>
    <property type="match status" value="1"/>
</dbReference>
<feature type="coiled-coil region" evidence="4">
    <location>
        <begin position="112"/>
        <end position="206"/>
    </location>
</feature>
<gene>
    <name evidence="8" type="primary">Cni-ifb-2</name>
    <name evidence="8" type="synonym">Cnig_chr_II.g6283</name>
    <name evidence="8" type="ORF">B9Z55_006283</name>
</gene>
<evidence type="ECO:0000256" key="4">
    <source>
        <dbReference type="SAM" id="Coils"/>
    </source>
</evidence>
<dbReference type="SUPFAM" id="SSF64593">
    <property type="entry name" value="Intermediate filament protein, coiled coil region"/>
    <property type="match status" value="2"/>
</dbReference>
<comment type="similarity">
    <text evidence="3">Belongs to the intermediate filament family.</text>
</comment>
<dbReference type="AlphaFoldDB" id="A0A2G5V4G7"/>
<dbReference type="SUPFAM" id="SSF74853">
    <property type="entry name" value="Lamin A/C globular tail domain"/>
    <property type="match status" value="1"/>
</dbReference>
<name>A0A2G5V4G7_9PELO</name>
<dbReference type="OrthoDB" id="2441647at2759"/>
<keyword evidence="1 3" id="KW-0403">Intermediate filament</keyword>
<feature type="domain" description="IF rod" evidence="7">
    <location>
        <begin position="37"/>
        <end position="386"/>
    </location>
</feature>
<evidence type="ECO:0008006" key="10">
    <source>
        <dbReference type="Google" id="ProtNLM"/>
    </source>
</evidence>
<feature type="coiled-coil region" evidence="4">
    <location>
        <begin position="27"/>
        <end position="75"/>
    </location>
</feature>
<dbReference type="Gene3D" id="1.20.5.500">
    <property type="entry name" value="Single helix bin"/>
    <property type="match status" value="1"/>
</dbReference>
<dbReference type="EMBL" id="PDUG01000002">
    <property type="protein sequence ID" value="PIC46668.1"/>
    <property type="molecule type" value="Genomic_DNA"/>
</dbReference>
<dbReference type="GO" id="GO:0090435">
    <property type="term" value="P:protein localization to nuclear envelope"/>
    <property type="evidence" value="ECO:0007669"/>
    <property type="project" value="TreeGrafter"/>
</dbReference>
<dbReference type="PROSITE" id="PS51841">
    <property type="entry name" value="LTD"/>
    <property type="match status" value="1"/>
</dbReference>
<keyword evidence="2 3" id="KW-0175">Coiled coil</keyword>
<feature type="compositionally biased region" description="Polar residues" evidence="5">
    <location>
        <begin position="1"/>
        <end position="19"/>
    </location>
</feature>
<dbReference type="SUPFAM" id="SSF90257">
    <property type="entry name" value="Myosin rod fragments"/>
    <property type="match status" value="1"/>
</dbReference>
<reference evidence="9" key="1">
    <citation type="submission" date="2017-10" db="EMBL/GenBank/DDBJ databases">
        <title>Rapid genome shrinkage in a self-fertile nematode reveals novel sperm competition proteins.</title>
        <authorList>
            <person name="Yin D."/>
            <person name="Schwarz E.M."/>
            <person name="Thomas C.G."/>
            <person name="Felde R.L."/>
            <person name="Korf I.F."/>
            <person name="Cutter A.D."/>
            <person name="Schartner C.M."/>
            <person name="Ralston E.J."/>
            <person name="Meyer B.J."/>
            <person name="Haag E.S."/>
        </authorList>
    </citation>
    <scope>NUCLEOTIDE SEQUENCE [LARGE SCALE GENOMIC DNA]</scope>
    <source>
        <strain evidence="9">JU1422</strain>
    </source>
</reference>
<dbReference type="GO" id="GO:0005652">
    <property type="term" value="C:nuclear lamina"/>
    <property type="evidence" value="ECO:0007669"/>
    <property type="project" value="TreeGrafter"/>
</dbReference>
<evidence type="ECO:0000256" key="1">
    <source>
        <dbReference type="ARBA" id="ARBA00022754"/>
    </source>
</evidence>
<evidence type="ECO:0000256" key="5">
    <source>
        <dbReference type="SAM" id="MobiDB-lite"/>
    </source>
</evidence>